<keyword evidence="8" id="KW-1185">Reference proteome</keyword>
<reference evidence="7 8" key="1">
    <citation type="submission" date="2018-02" db="EMBL/GenBank/DDBJ databases">
        <title>Mycoplasma marinum and Mycoplasma todarodis sp. nov., moderately halophilic and psychrotolerant mycoplasmas isolated from cephalopods.</title>
        <authorList>
            <person name="Viver T."/>
        </authorList>
    </citation>
    <scope>NUCLEOTIDE SEQUENCE [LARGE SCALE GENOMIC DNA]</scope>
    <source>
        <strain evidence="7 8">PE</strain>
    </source>
</reference>
<dbReference type="PANTHER" id="PTHR10434:SF64">
    <property type="entry name" value="1-ACYL-SN-GLYCEROL-3-PHOSPHATE ACYLTRANSFERASE-RELATED"/>
    <property type="match status" value="1"/>
</dbReference>
<comment type="pathway">
    <text evidence="1">Lipid metabolism.</text>
</comment>
<protein>
    <submittedName>
        <fullName evidence="7">1-acyl-sn-glycerol-3-phosphate acyltransferase</fullName>
    </submittedName>
</protein>
<dbReference type="SUPFAM" id="SSF69593">
    <property type="entry name" value="Glycerol-3-phosphate (1)-acyltransferase"/>
    <property type="match status" value="1"/>
</dbReference>
<keyword evidence="2" id="KW-0444">Lipid biosynthesis</keyword>
<gene>
    <name evidence="7" type="ORF">C4B24_01245</name>
</gene>
<evidence type="ECO:0000313" key="8">
    <source>
        <dbReference type="Proteomes" id="UP000294192"/>
    </source>
</evidence>
<proteinExistence type="predicted"/>
<dbReference type="CDD" id="cd07989">
    <property type="entry name" value="LPLAT_AGPAT-like"/>
    <property type="match status" value="1"/>
</dbReference>
<dbReference type="Pfam" id="PF01553">
    <property type="entry name" value="Acyltransferase"/>
    <property type="match status" value="1"/>
</dbReference>
<evidence type="ECO:0000259" key="6">
    <source>
        <dbReference type="SMART" id="SM00563"/>
    </source>
</evidence>
<organism evidence="7 8">
    <name type="scientific">Mycoplasma marinum</name>
    <dbReference type="NCBI Taxonomy" id="1937190"/>
    <lineage>
        <taxon>Bacteria</taxon>
        <taxon>Bacillati</taxon>
        <taxon>Mycoplasmatota</taxon>
        <taxon>Mollicutes</taxon>
        <taxon>Mycoplasmataceae</taxon>
        <taxon>Mycoplasma</taxon>
    </lineage>
</organism>
<dbReference type="EMBL" id="PSZO01000003">
    <property type="protein sequence ID" value="TCG11759.1"/>
    <property type="molecule type" value="Genomic_DNA"/>
</dbReference>
<dbReference type="SMART" id="SM00563">
    <property type="entry name" value="PlsC"/>
    <property type="match status" value="1"/>
</dbReference>
<evidence type="ECO:0000256" key="5">
    <source>
        <dbReference type="ARBA" id="ARBA00023315"/>
    </source>
</evidence>
<evidence type="ECO:0000256" key="3">
    <source>
        <dbReference type="ARBA" id="ARBA00022679"/>
    </source>
</evidence>
<evidence type="ECO:0000256" key="2">
    <source>
        <dbReference type="ARBA" id="ARBA00022516"/>
    </source>
</evidence>
<evidence type="ECO:0000256" key="4">
    <source>
        <dbReference type="ARBA" id="ARBA00023098"/>
    </source>
</evidence>
<sequence>MSLLKFKVGALTPYWLFKCWRAGKIAKKANRDPEKYSDEFRWGYAMKRSKKTLKGFNVVLDIKGYDNIPKGTALLTPNHQSWIDSLIMVAALSKQTEEKGIKHKRAVFLAKKEVLDKKSFKGWGKITNTFFIDRKNPRESLKQIDAMGKYAKEKQDLMVIFPEGTRTKDGKLQEFKSGAFRLAKKEYVPIVPVTINHSHIGANFSRSGKVTVEVIFGKPIKPITFMSQPTDKIAQRVRGKVKEHYIEFDASEKSERENEI</sequence>
<accession>A0A4R0XM31</accession>
<dbReference type="Proteomes" id="UP000294192">
    <property type="component" value="Unassembled WGS sequence"/>
</dbReference>
<keyword evidence="3 7" id="KW-0808">Transferase</keyword>
<name>A0A4R0XM31_9MOLU</name>
<dbReference type="RefSeq" id="WP_131598564.1">
    <property type="nucleotide sequence ID" value="NZ_CBDBYK010000001.1"/>
</dbReference>
<feature type="domain" description="Phospholipid/glycerol acyltransferase" evidence="6">
    <location>
        <begin position="73"/>
        <end position="198"/>
    </location>
</feature>
<keyword evidence="4" id="KW-0443">Lipid metabolism</keyword>
<comment type="caution">
    <text evidence="7">The sequence shown here is derived from an EMBL/GenBank/DDBJ whole genome shotgun (WGS) entry which is preliminary data.</text>
</comment>
<keyword evidence="5 7" id="KW-0012">Acyltransferase</keyword>
<dbReference type="PANTHER" id="PTHR10434">
    <property type="entry name" value="1-ACYL-SN-GLYCEROL-3-PHOSPHATE ACYLTRANSFERASE"/>
    <property type="match status" value="1"/>
</dbReference>
<dbReference type="InterPro" id="IPR002123">
    <property type="entry name" value="Plipid/glycerol_acylTrfase"/>
</dbReference>
<evidence type="ECO:0000313" key="7">
    <source>
        <dbReference type="EMBL" id="TCG11759.1"/>
    </source>
</evidence>
<dbReference type="AlphaFoldDB" id="A0A4R0XM31"/>
<dbReference type="OrthoDB" id="9803035at2"/>
<dbReference type="GO" id="GO:0003841">
    <property type="term" value="F:1-acylglycerol-3-phosphate O-acyltransferase activity"/>
    <property type="evidence" value="ECO:0007669"/>
    <property type="project" value="TreeGrafter"/>
</dbReference>
<evidence type="ECO:0000256" key="1">
    <source>
        <dbReference type="ARBA" id="ARBA00005189"/>
    </source>
</evidence>
<dbReference type="GO" id="GO:0006654">
    <property type="term" value="P:phosphatidic acid biosynthetic process"/>
    <property type="evidence" value="ECO:0007669"/>
    <property type="project" value="TreeGrafter"/>
</dbReference>